<evidence type="ECO:0000256" key="2">
    <source>
        <dbReference type="SAM" id="Phobius"/>
    </source>
</evidence>
<comment type="caution">
    <text evidence="3">The sequence shown here is derived from an EMBL/GenBank/DDBJ whole genome shotgun (WGS) entry which is preliminary data.</text>
</comment>
<protein>
    <recommendedName>
        <fullName evidence="5">Type 4 fimbrial biogenesis protein PilX N-terminal domain-containing protein</fullName>
    </recommendedName>
</protein>
<evidence type="ECO:0000256" key="1">
    <source>
        <dbReference type="SAM" id="MobiDB-lite"/>
    </source>
</evidence>
<accession>A0A1G2DAL8</accession>
<sequence>MAIGTLQHTTYNIRHTAYNKGYALILSIVVSSVVLSIGLSLLNIVQKEIILSATGRDSQFAFYAADGGVECALYWDIGYTDTKAFPENLAETNGNDSPSAPGGAGDSDCGNTDFGGGSDVWDAEIEDGDITYVPPNPNDADPQPSGYEDDEATYTFQITFVADATMELPGSCARVTITKDDPDNAGADDVVTRIESKGYNAECPAGGGDFDAAANPRLVERAISVTY</sequence>
<evidence type="ECO:0000313" key="3">
    <source>
        <dbReference type="EMBL" id="OGZ10583.1"/>
    </source>
</evidence>
<keyword evidence="2" id="KW-0472">Membrane</keyword>
<dbReference type="EMBL" id="MHLN01000036">
    <property type="protein sequence ID" value="OGZ10583.1"/>
    <property type="molecule type" value="Genomic_DNA"/>
</dbReference>
<evidence type="ECO:0000313" key="4">
    <source>
        <dbReference type="Proteomes" id="UP000178099"/>
    </source>
</evidence>
<feature type="region of interest" description="Disordered" evidence="1">
    <location>
        <begin position="88"/>
        <end position="120"/>
    </location>
</feature>
<keyword evidence="2" id="KW-0812">Transmembrane</keyword>
<organism evidence="3 4">
    <name type="scientific">Candidatus Lloydbacteria bacterium RIFCSPHIGHO2_02_FULL_51_22</name>
    <dbReference type="NCBI Taxonomy" id="1798663"/>
    <lineage>
        <taxon>Bacteria</taxon>
        <taxon>Candidatus Lloydiibacteriota</taxon>
    </lineage>
</organism>
<gene>
    <name evidence="3" type="ORF">A3D67_01870</name>
</gene>
<dbReference type="AlphaFoldDB" id="A0A1G2DAL8"/>
<keyword evidence="2" id="KW-1133">Transmembrane helix</keyword>
<reference evidence="3 4" key="1">
    <citation type="journal article" date="2016" name="Nat. Commun.">
        <title>Thousands of microbial genomes shed light on interconnected biogeochemical processes in an aquifer system.</title>
        <authorList>
            <person name="Anantharaman K."/>
            <person name="Brown C.T."/>
            <person name="Hug L.A."/>
            <person name="Sharon I."/>
            <person name="Castelle C.J."/>
            <person name="Probst A.J."/>
            <person name="Thomas B.C."/>
            <person name="Singh A."/>
            <person name="Wilkins M.J."/>
            <person name="Karaoz U."/>
            <person name="Brodie E.L."/>
            <person name="Williams K.H."/>
            <person name="Hubbard S.S."/>
            <person name="Banfield J.F."/>
        </authorList>
    </citation>
    <scope>NUCLEOTIDE SEQUENCE [LARGE SCALE GENOMIC DNA]</scope>
</reference>
<name>A0A1G2DAL8_9BACT</name>
<dbReference type="Proteomes" id="UP000178099">
    <property type="component" value="Unassembled WGS sequence"/>
</dbReference>
<feature type="transmembrane region" description="Helical" evidence="2">
    <location>
        <begin position="21"/>
        <end position="42"/>
    </location>
</feature>
<proteinExistence type="predicted"/>
<evidence type="ECO:0008006" key="5">
    <source>
        <dbReference type="Google" id="ProtNLM"/>
    </source>
</evidence>